<dbReference type="OrthoDB" id="9997116at2759"/>
<dbReference type="EMBL" id="KQ418820">
    <property type="protein sequence ID" value="KOF85759.1"/>
    <property type="molecule type" value="Genomic_DNA"/>
</dbReference>
<reference evidence="2" key="1">
    <citation type="submission" date="2015-07" db="EMBL/GenBank/DDBJ databases">
        <title>MeaNS - Measles Nucleotide Surveillance Program.</title>
        <authorList>
            <person name="Tran T."/>
            <person name="Druce J."/>
        </authorList>
    </citation>
    <scope>NUCLEOTIDE SEQUENCE</scope>
    <source>
        <strain evidence="2">UCB-OBI-ISO-001</strain>
        <tissue evidence="2">Gonad</tissue>
    </source>
</reference>
<evidence type="ECO:0000313" key="2">
    <source>
        <dbReference type="EMBL" id="KOF85759.1"/>
    </source>
</evidence>
<organism evidence="2">
    <name type="scientific">Octopus bimaculoides</name>
    <name type="common">California two-spotted octopus</name>
    <dbReference type="NCBI Taxonomy" id="37653"/>
    <lineage>
        <taxon>Eukaryota</taxon>
        <taxon>Metazoa</taxon>
        <taxon>Spiralia</taxon>
        <taxon>Lophotrochozoa</taxon>
        <taxon>Mollusca</taxon>
        <taxon>Cephalopoda</taxon>
        <taxon>Coleoidea</taxon>
        <taxon>Octopodiformes</taxon>
        <taxon>Octopoda</taxon>
        <taxon>Incirrata</taxon>
        <taxon>Octopodidae</taxon>
        <taxon>Octopus</taxon>
    </lineage>
</organism>
<name>A0A0L8H9M0_OCTBM</name>
<feature type="domain" description="DNA helicase Pif1-like 2B" evidence="1">
    <location>
        <begin position="74"/>
        <end position="115"/>
    </location>
</feature>
<gene>
    <name evidence="2" type="ORF">OCBIM_22019814mg</name>
</gene>
<dbReference type="InterPro" id="IPR049163">
    <property type="entry name" value="Pif1-like_2B_dom"/>
</dbReference>
<dbReference type="InterPro" id="IPR027417">
    <property type="entry name" value="P-loop_NTPase"/>
</dbReference>
<dbReference type="AlphaFoldDB" id="A0A0L8H9M0"/>
<proteinExistence type="predicted"/>
<dbReference type="PANTHER" id="PTHR10492">
    <property type="match status" value="1"/>
</dbReference>
<sequence>MCHRYLFEVLNRILKDIMNNDLIFGGDFHQILPVNEEVDNLNNHIIQKFPGETYTLRSIDSVAEDQQPAPYPPEFLNSLNISGMPPHIIKLKMGVPIMLLRNLYQRNGHCNGACYRVLSVSGNMITASKISSVDAGCILLIPCIILQSSDTDLPFTLKRRQFPVRSAFTMFINKSQAQSLSKCGIYMPASVFSHGLLYIVLSRVGDPVNLKIFAGQKEFTRSGASTRHNENIRKLTRNVVYTEIV</sequence>
<dbReference type="Pfam" id="PF21530">
    <property type="entry name" value="Pif1_2B_dom"/>
    <property type="match status" value="1"/>
</dbReference>
<accession>A0A0L8H9M0</accession>
<dbReference type="SUPFAM" id="SSF52540">
    <property type="entry name" value="P-loop containing nucleoside triphosphate hydrolases"/>
    <property type="match status" value="1"/>
</dbReference>
<evidence type="ECO:0000259" key="1">
    <source>
        <dbReference type="Pfam" id="PF21530"/>
    </source>
</evidence>
<protein>
    <recommendedName>
        <fullName evidence="1">DNA helicase Pif1-like 2B domain-containing protein</fullName>
    </recommendedName>
</protein>
<dbReference type="PANTHER" id="PTHR10492:SF57">
    <property type="entry name" value="ATP-DEPENDENT DNA HELICASE"/>
    <property type="match status" value="1"/>
</dbReference>